<evidence type="ECO:0008006" key="4">
    <source>
        <dbReference type="Google" id="ProtNLM"/>
    </source>
</evidence>
<dbReference type="KEGG" id="pmj:P9211_11651"/>
<gene>
    <name evidence="2" type="primary">hli7</name>
    <name evidence="2" type="ordered locus">P9211_11651</name>
</gene>
<evidence type="ECO:0000313" key="2">
    <source>
        <dbReference type="EMBL" id="ABX09096.1"/>
    </source>
</evidence>
<dbReference type="HOGENOM" id="CLU_171075_0_1_3"/>
<dbReference type="Proteomes" id="UP000000788">
    <property type="component" value="Chromosome"/>
</dbReference>
<organism evidence="2 3">
    <name type="scientific">Prochlorococcus marinus (strain MIT 9211)</name>
    <dbReference type="NCBI Taxonomy" id="93059"/>
    <lineage>
        <taxon>Bacteria</taxon>
        <taxon>Bacillati</taxon>
        <taxon>Cyanobacteriota</taxon>
        <taxon>Cyanophyceae</taxon>
        <taxon>Synechococcales</taxon>
        <taxon>Prochlorococcaceae</taxon>
        <taxon>Prochlorococcus</taxon>
    </lineage>
</organism>
<sequence length="67" mass="7339">MTSSTQITTESGNRQNVFPVEAQPELLENYPGYIEDAEKANGRWAMIGFIAMLGAYITSGQIIPGIF</sequence>
<feature type="transmembrane region" description="Helical" evidence="1">
    <location>
        <begin position="44"/>
        <end position="63"/>
    </location>
</feature>
<keyword evidence="3" id="KW-1185">Reference proteome</keyword>
<name>A9BB84_PROM4</name>
<keyword evidence="1" id="KW-0812">Transmembrane</keyword>
<reference evidence="2 3" key="1">
    <citation type="journal article" date="2007" name="PLoS Genet.">
        <title>Patterns and implications of gene gain and loss in the evolution of Prochlorococcus.</title>
        <authorList>
            <person name="Kettler G.C."/>
            <person name="Martiny A.C."/>
            <person name="Huang K."/>
            <person name="Zucker J."/>
            <person name="Coleman M.L."/>
            <person name="Rodrigue S."/>
            <person name="Chen F."/>
            <person name="Lapidus A."/>
            <person name="Ferriera S."/>
            <person name="Johnson J."/>
            <person name="Steglich C."/>
            <person name="Church G.M."/>
            <person name="Richardson P."/>
            <person name="Chisholm S.W."/>
        </authorList>
    </citation>
    <scope>NUCLEOTIDE SEQUENCE [LARGE SCALE GENOMIC DNA]</scope>
    <source>
        <strain evidence="3">MIT 9211</strain>
    </source>
</reference>
<dbReference type="EMBL" id="CP000878">
    <property type="protein sequence ID" value="ABX09096.1"/>
    <property type="molecule type" value="Genomic_DNA"/>
</dbReference>
<accession>A9BB84</accession>
<dbReference type="SUPFAM" id="SSF103511">
    <property type="entry name" value="Chlorophyll a-b binding protein"/>
    <property type="match status" value="1"/>
</dbReference>
<dbReference type="eggNOG" id="ENOG5032YD8">
    <property type="taxonomic scope" value="Bacteria"/>
</dbReference>
<protein>
    <recommendedName>
        <fullName evidence="4">High light inducible protein</fullName>
    </recommendedName>
</protein>
<dbReference type="AlphaFoldDB" id="A9BB84"/>
<keyword evidence="1" id="KW-1133">Transmembrane helix</keyword>
<proteinExistence type="predicted"/>
<dbReference type="STRING" id="93059.P9211_11651"/>
<keyword evidence="1" id="KW-0472">Membrane</keyword>
<dbReference type="RefSeq" id="WP_012195717.1">
    <property type="nucleotide sequence ID" value="NC_009976.1"/>
</dbReference>
<evidence type="ECO:0000313" key="3">
    <source>
        <dbReference type="Proteomes" id="UP000000788"/>
    </source>
</evidence>
<evidence type="ECO:0000256" key="1">
    <source>
        <dbReference type="SAM" id="Phobius"/>
    </source>
</evidence>
<dbReference type="OrthoDB" id="488598at2"/>